<dbReference type="GO" id="GO:0090158">
    <property type="term" value="P:endoplasmic reticulum membrane organization"/>
    <property type="evidence" value="ECO:0007669"/>
    <property type="project" value="TreeGrafter"/>
</dbReference>
<dbReference type="PANTHER" id="PTHR10809">
    <property type="entry name" value="VESICLE-ASSOCIATED MEMBRANE PROTEIN-ASSOCIATED PROTEIN"/>
    <property type="match status" value="1"/>
</dbReference>
<dbReference type="GO" id="GO:0061817">
    <property type="term" value="P:endoplasmic reticulum-plasma membrane tethering"/>
    <property type="evidence" value="ECO:0007669"/>
    <property type="project" value="TreeGrafter"/>
</dbReference>
<keyword evidence="5" id="KW-0472">Membrane</keyword>
<accession>A0A1V9YSQ5</accession>
<comment type="caution">
    <text evidence="8">The sequence shown here is derived from an EMBL/GenBank/DDBJ whole genome shotgun (WGS) entry which is preliminary data.</text>
</comment>
<dbReference type="InterPro" id="IPR008962">
    <property type="entry name" value="PapD-like_sf"/>
</dbReference>
<keyword evidence="9" id="KW-1185">Reference proteome</keyword>
<sequence>MLADRRARRATQECLSVDDILSQENFQLTATGESRYSVDTVGSLLSGEWPPATPYFRESQSSSGSGWNTGNPSPQLLDFPIANKPIASFEDASSTSTAWTTTISFNARTQPADLIVATPNEVPFDVNLEPKQIVEVSNISKAQSILFKIKTPSRYRQNYIITPNKGILRPQTCVKISIEIPPQETARLIQTNTRQSTKTWSHPVMLQLLKVHDDVYDQLDCMEYHEQQQLHATLWYAADPWRISEKMLTFQVKCTRLSFLESWPAQATSPITPPLHMTFSTNPFDASVHSIRLHNVNGTACIYLHNRTNYPLAFKVMTTAPTRYRISPSFAMISPKGQIELRTCFTKSFTLSVLHFHEQIKLKDTFRIESIVLCGLTPTIEAHTRRSKDELKRIVQMMWSSFDEDIKDMTYLSCLVDLPPQDAH</sequence>
<gene>
    <name evidence="8" type="ORF">THRCLA_10173</name>
</gene>
<dbReference type="Gene3D" id="2.60.40.10">
    <property type="entry name" value="Immunoglobulins"/>
    <property type="match status" value="2"/>
</dbReference>
<evidence type="ECO:0000313" key="9">
    <source>
        <dbReference type="Proteomes" id="UP000243217"/>
    </source>
</evidence>
<feature type="compositionally biased region" description="Polar residues" evidence="6">
    <location>
        <begin position="58"/>
        <end position="74"/>
    </location>
</feature>
<evidence type="ECO:0000256" key="2">
    <source>
        <dbReference type="ARBA" id="ARBA00008932"/>
    </source>
</evidence>
<keyword evidence="4" id="KW-1133">Transmembrane helix</keyword>
<dbReference type="InterPro" id="IPR013783">
    <property type="entry name" value="Ig-like_fold"/>
</dbReference>
<dbReference type="PROSITE" id="PS50202">
    <property type="entry name" value="MSP"/>
    <property type="match status" value="2"/>
</dbReference>
<dbReference type="Proteomes" id="UP000243217">
    <property type="component" value="Unassembled WGS sequence"/>
</dbReference>
<evidence type="ECO:0000256" key="6">
    <source>
        <dbReference type="SAM" id="MobiDB-lite"/>
    </source>
</evidence>
<dbReference type="InterPro" id="IPR016763">
    <property type="entry name" value="VAP"/>
</dbReference>
<feature type="domain" description="MSP" evidence="7">
    <location>
        <begin position="106"/>
        <end position="253"/>
    </location>
</feature>
<evidence type="ECO:0000256" key="1">
    <source>
        <dbReference type="ARBA" id="ARBA00004211"/>
    </source>
</evidence>
<reference evidence="8 9" key="1">
    <citation type="journal article" date="2014" name="Genome Biol. Evol.">
        <title>The secreted proteins of Achlya hypogyna and Thraustotheca clavata identify the ancestral oomycete secretome and reveal gene acquisitions by horizontal gene transfer.</title>
        <authorList>
            <person name="Misner I."/>
            <person name="Blouin N."/>
            <person name="Leonard G."/>
            <person name="Richards T.A."/>
            <person name="Lane C.E."/>
        </authorList>
    </citation>
    <scope>NUCLEOTIDE SEQUENCE [LARGE SCALE GENOMIC DNA]</scope>
    <source>
        <strain evidence="8 9">ATCC 34112</strain>
    </source>
</reference>
<evidence type="ECO:0000313" key="8">
    <source>
        <dbReference type="EMBL" id="OQR88661.1"/>
    </source>
</evidence>
<name>A0A1V9YSQ5_9STRA</name>
<comment type="similarity">
    <text evidence="2">Belongs to the VAMP-associated protein (VAP) (TC 9.B.17) family.</text>
</comment>
<evidence type="ECO:0000259" key="7">
    <source>
        <dbReference type="PROSITE" id="PS50202"/>
    </source>
</evidence>
<dbReference type="GO" id="GO:0005789">
    <property type="term" value="C:endoplasmic reticulum membrane"/>
    <property type="evidence" value="ECO:0007669"/>
    <property type="project" value="InterPro"/>
</dbReference>
<comment type="subcellular location">
    <subcellularLocation>
        <location evidence="1">Membrane</location>
        <topology evidence="1">Single-pass type IV membrane protein</topology>
    </subcellularLocation>
</comment>
<organism evidence="8 9">
    <name type="scientific">Thraustotheca clavata</name>
    <dbReference type="NCBI Taxonomy" id="74557"/>
    <lineage>
        <taxon>Eukaryota</taxon>
        <taxon>Sar</taxon>
        <taxon>Stramenopiles</taxon>
        <taxon>Oomycota</taxon>
        <taxon>Saprolegniomycetes</taxon>
        <taxon>Saprolegniales</taxon>
        <taxon>Achlyaceae</taxon>
        <taxon>Thraustotheca</taxon>
    </lineage>
</organism>
<dbReference type="Pfam" id="PF00635">
    <property type="entry name" value="Motile_Sperm"/>
    <property type="match status" value="2"/>
</dbReference>
<dbReference type="EMBL" id="JNBS01003074">
    <property type="protein sequence ID" value="OQR88661.1"/>
    <property type="molecule type" value="Genomic_DNA"/>
</dbReference>
<proteinExistence type="inferred from homology"/>
<dbReference type="GO" id="GO:0005886">
    <property type="term" value="C:plasma membrane"/>
    <property type="evidence" value="ECO:0007669"/>
    <property type="project" value="TreeGrafter"/>
</dbReference>
<dbReference type="SUPFAM" id="SSF49354">
    <property type="entry name" value="PapD-like"/>
    <property type="match status" value="2"/>
</dbReference>
<dbReference type="OrthoDB" id="75724at2759"/>
<dbReference type="PANTHER" id="PTHR10809:SF6">
    <property type="entry name" value="AT11025P-RELATED"/>
    <property type="match status" value="1"/>
</dbReference>
<protein>
    <recommendedName>
        <fullName evidence="7">MSP domain-containing protein</fullName>
    </recommendedName>
</protein>
<evidence type="ECO:0000256" key="4">
    <source>
        <dbReference type="ARBA" id="ARBA00022989"/>
    </source>
</evidence>
<dbReference type="GO" id="GO:0033149">
    <property type="term" value="F:FFAT motif binding"/>
    <property type="evidence" value="ECO:0007669"/>
    <property type="project" value="TreeGrafter"/>
</dbReference>
<dbReference type="InterPro" id="IPR000535">
    <property type="entry name" value="MSP_dom"/>
</dbReference>
<evidence type="ECO:0000256" key="5">
    <source>
        <dbReference type="ARBA" id="ARBA00023136"/>
    </source>
</evidence>
<keyword evidence="3" id="KW-0812">Transmembrane</keyword>
<evidence type="ECO:0000256" key="3">
    <source>
        <dbReference type="ARBA" id="ARBA00022692"/>
    </source>
</evidence>
<feature type="region of interest" description="Disordered" evidence="6">
    <location>
        <begin position="55"/>
        <end position="74"/>
    </location>
</feature>
<dbReference type="AlphaFoldDB" id="A0A1V9YSQ5"/>
<feature type="domain" description="MSP" evidence="7">
    <location>
        <begin position="268"/>
        <end position="417"/>
    </location>
</feature>